<evidence type="ECO:0000313" key="2">
    <source>
        <dbReference type="Proteomes" id="UP001358586"/>
    </source>
</evidence>
<comment type="caution">
    <text evidence="1">The sequence shown here is derived from an EMBL/GenBank/DDBJ whole genome shotgun (WGS) entry which is preliminary data.</text>
</comment>
<accession>A0ABR0PP95</accession>
<sequence>MVLIDTNEYPAILKNKLHQACAAIAFFRALTVKVKGSFLQVKNQALQLDLMFKVPLVLEQGELDRLNDYVKGSKLRVLWDDSSGAENYKWLGIEFNWHPRISVVARSDVALLLDFKRNKCNVNCLAKIEMLSPYDVVDEDQFLAFSRVGADGF</sequence>
<gene>
    <name evidence="1" type="ORF">PVK06_021084</name>
</gene>
<organism evidence="1 2">
    <name type="scientific">Gossypium arboreum</name>
    <name type="common">Tree cotton</name>
    <name type="synonym">Gossypium nanking</name>
    <dbReference type="NCBI Taxonomy" id="29729"/>
    <lineage>
        <taxon>Eukaryota</taxon>
        <taxon>Viridiplantae</taxon>
        <taxon>Streptophyta</taxon>
        <taxon>Embryophyta</taxon>
        <taxon>Tracheophyta</taxon>
        <taxon>Spermatophyta</taxon>
        <taxon>Magnoliopsida</taxon>
        <taxon>eudicotyledons</taxon>
        <taxon>Gunneridae</taxon>
        <taxon>Pentapetalae</taxon>
        <taxon>rosids</taxon>
        <taxon>malvids</taxon>
        <taxon>Malvales</taxon>
        <taxon>Malvaceae</taxon>
        <taxon>Malvoideae</taxon>
        <taxon>Gossypium</taxon>
    </lineage>
</organism>
<dbReference type="PANTHER" id="PTHR15319:SF1">
    <property type="entry name" value="TATA BOX-BINDING PROTEIN-ASSOCIATED FACTOR RNA POLYMERASE I SUBUNIT C"/>
    <property type="match status" value="1"/>
</dbReference>
<dbReference type="EMBL" id="JARKNE010000006">
    <property type="protein sequence ID" value="KAK5826169.1"/>
    <property type="molecule type" value="Genomic_DNA"/>
</dbReference>
<dbReference type="PANTHER" id="PTHR15319">
    <property type="entry name" value="TATA BOX-BINDING PROTEIN ASSOCIATED FACTOR RNA POLYMERASE I SUBUNIT C"/>
    <property type="match status" value="1"/>
</dbReference>
<name>A0ABR0PP95_GOSAR</name>
<reference evidence="1 2" key="1">
    <citation type="submission" date="2023-03" db="EMBL/GenBank/DDBJ databases">
        <title>WGS of Gossypium arboreum.</title>
        <authorList>
            <person name="Yu D."/>
        </authorList>
    </citation>
    <scope>NUCLEOTIDE SEQUENCE [LARGE SCALE GENOMIC DNA]</scope>
    <source>
        <tissue evidence="1">Leaf</tissue>
    </source>
</reference>
<dbReference type="Proteomes" id="UP001358586">
    <property type="component" value="Chromosome 6"/>
</dbReference>
<protein>
    <submittedName>
        <fullName evidence="1">Uncharacterized protein</fullName>
    </submittedName>
</protein>
<proteinExistence type="predicted"/>
<evidence type="ECO:0000313" key="1">
    <source>
        <dbReference type="EMBL" id="KAK5826169.1"/>
    </source>
</evidence>
<keyword evidence="2" id="KW-1185">Reference proteome</keyword>
<dbReference type="InterPro" id="IPR038801">
    <property type="entry name" value="TAF1C"/>
</dbReference>